<name>A0AAD5UY22_9APHY</name>
<dbReference type="AlphaFoldDB" id="A0AAD5UY22"/>
<keyword evidence="3" id="KW-1185">Reference proteome</keyword>
<reference evidence="2" key="1">
    <citation type="submission" date="2022-07" db="EMBL/GenBank/DDBJ databases">
        <title>Genome Sequence of Physisporinus lineatus.</title>
        <authorList>
            <person name="Buettner E."/>
        </authorList>
    </citation>
    <scope>NUCLEOTIDE SEQUENCE</scope>
    <source>
        <strain evidence="2">VT162</strain>
    </source>
</reference>
<evidence type="ECO:0000256" key="1">
    <source>
        <dbReference type="ARBA" id="ARBA00023002"/>
    </source>
</evidence>
<dbReference type="GO" id="GO:0016491">
    <property type="term" value="F:oxidoreductase activity"/>
    <property type="evidence" value="ECO:0007669"/>
    <property type="project" value="UniProtKB-KW"/>
</dbReference>
<comment type="caution">
    <text evidence="2">The sequence shown here is derived from an EMBL/GenBank/DDBJ whole genome shotgun (WGS) entry which is preliminary data.</text>
</comment>
<sequence length="312" mass="34751">MPTIKEARAANAAHTFSYIPVALFAGGTSGIGQAMAEEFAKLTNGNAHIIILGRNRVAAESIIARFPTPTSPDAHHEFVECDVSLMKNVQKTTQSITSRLQRINFLVLSTGVIEFNGRNETEEGMAKMLAVAYYARWKFIQDLAPLLQKAKDDGQDAAVMTVASPYRSNKIDLGDFGLRKHYSIRTVAAAGGTYQDLMVDGFAKRYPSVFFIHIHPGAVRTPIFDLFKHWALRPLNWTFKFLSYPFTISPEHCAQYMLWVLFLPNSGGTRRDEWGGDMGPNPYHNDDETVEKLWEHTSAEVERAIACSSSSA</sequence>
<dbReference type="InterPro" id="IPR002347">
    <property type="entry name" value="SDR_fam"/>
</dbReference>
<dbReference type="EMBL" id="JANAWD010000458">
    <property type="protein sequence ID" value="KAJ3479162.1"/>
    <property type="molecule type" value="Genomic_DNA"/>
</dbReference>
<evidence type="ECO:0000313" key="2">
    <source>
        <dbReference type="EMBL" id="KAJ3479162.1"/>
    </source>
</evidence>
<proteinExistence type="predicted"/>
<dbReference type="Pfam" id="PF00106">
    <property type="entry name" value="adh_short"/>
    <property type="match status" value="1"/>
</dbReference>
<evidence type="ECO:0008006" key="4">
    <source>
        <dbReference type="Google" id="ProtNLM"/>
    </source>
</evidence>
<dbReference type="PANTHER" id="PTHR47534:SF3">
    <property type="entry name" value="ALCOHOL DEHYDROGENASE-LIKE C-TERMINAL DOMAIN-CONTAINING PROTEIN"/>
    <property type="match status" value="1"/>
</dbReference>
<dbReference type="Gene3D" id="3.40.50.720">
    <property type="entry name" value="NAD(P)-binding Rossmann-like Domain"/>
    <property type="match status" value="1"/>
</dbReference>
<dbReference type="PRINTS" id="PR00081">
    <property type="entry name" value="GDHRDH"/>
</dbReference>
<organism evidence="2 3">
    <name type="scientific">Meripilus lineatus</name>
    <dbReference type="NCBI Taxonomy" id="2056292"/>
    <lineage>
        <taxon>Eukaryota</taxon>
        <taxon>Fungi</taxon>
        <taxon>Dikarya</taxon>
        <taxon>Basidiomycota</taxon>
        <taxon>Agaricomycotina</taxon>
        <taxon>Agaricomycetes</taxon>
        <taxon>Polyporales</taxon>
        <taxon>Meripilaceae</taxon>
        <taxon>Meripilus</taxon>
    </lineage>
</organism>
<dbReference type="PANTHER" id="PTHR47534">
    <property type="entry name" value="YALI0E05731P"/>
    <property type="match status" value="1"/>
</dbReference>
<dbReference type="Proteomes" id="UP001212997">
    <property type="component" value="Unassembled WGS sequence"/>
</dbReference>
<gene>
    <name evidence="2" type="ORF">NLI96_g9253</name>
</gene>
<accession>A0AAD5UY22</accession>
<keyword evidence="1" id="KW-0560">Oxidoreductase</keyword>
<protein>
    <recommendedName>
        <fullName evidence="4">NAD(P)-binding protein</fullName>
    </recommendedName>
</protein>
<dbReference type="SUPFAM" id="SSF51735">
    <property type="entry name" value="NAD(P)-binding Rossmann-fold domains"/>
    <property type="match status" value="1"/>
</dbReference>
<evidence type="ECO:0000313" key="3">
    <source>
        <dbReference type="Proteomes" id="UP001212997"/>
    </source>
</evidence>
<dbReference type="InterPro" id="IPR052228">
    <property type="entry name" value="Sec_Metab_Biosynth_Oxidored"/>
</dbReference>
<dbReference type="InterPro" id="IPR036291">
    <property type="entry name" value="NAD(P)-bd_dom_sf"/>
</dbReference>